<dbReference type="EMBL" id="UINC01157210">
    <property type="protein sequence ID" value="SVD54071.1"/>
    <property type="molecule type" value="Genomic_DNA"/>
</dbReference>
<organism evidence="1">
    <name type="scientific">marine metagenome</name>
    <dbReference type="NCBI Taxonomy" id="408172"/>
    <lineage>
        <taxon>unclassified sequences</taxon>
        <taxon>metagenomes</taxon>
        <taxon>ecological metagenomes</taxon>
    </lineage>
</organism>
<evidence type="ECO:0008006" key="2">
    <source>
        <dbReference type="Google" id="ProtNLM"/>
    </source>
</evidence>
<name>A0A382W7J6_9ZZZZ</name>
<dbReference type="SUPFAM" id="SSF54427">
    <property type="entry name" value="NTF2-like"/>
    <property type="match status" value="1"/>
</dbReference>
<proteinExistence type="predicted"/>
<evidence type="ECO:0000313" key="1">
    <source>
        <dbReference type="EMBL" id="SVD54071.1"/>
    </source>
</evidence>
<dbReference type="GO" id="GO:0030638">
    <property type="term" value="P:polyketide metabolic process"/>
    <property type="evidence" value="ECO:0007669"/>
    <property type="project" value="InterPro"/>
</dbReference>
<protein>
    <recommendedName>
        <fullName evidence="2">Ester cyclase</fullName>
    </recommendedName>
</protein>
<dbReference type="InterPro" id="IPR009959">
    <property type="entry name" value="Cyclase_SnoaL-like"/>
</dbReference>
<dbReference type="Gene3D" id="3.10.450.50">
    <property type="match status" value="1"/>
</dbReference>
<dbReference type="PANTHER" id="PTHR38436:SF1">
    <property type="entry name" value="ESTER CYCLASE"/>
    <property type="match status" value="1"/>
</dbReference>
<dbReference type="AlphaFoldDB" id="A0A382W7J6"/>
<sequence>MNNKDVVSRFLTEIQNNKNLDIIDELAAPDFIGHTADIHGTEELKKVVGDNMSAFPGLKITIDDQAAEDDRVFTRYTATGKHEGVYRGVEPTGEPVTYTVVSIHRLADGKIKEGWRVVDRLDIVHQIGAVS</sequence>
<dbReference type="Pfam" id="PF07366">
    <property type="entry name" value="SnoaL"/>
    <property type="match status" value="1"/>
</dbReference>
<dbReference type="InterPro" id="IPR032710">
    <property type="entry name" value="NTF2-like_dom_sf"/>
</dbReference>
<accession>A0A382W7J6</accession>
<gene>
    <name evidence="1" type="ORF">METZ01_LOCUS406925</name>
</gene>
<dbReference type="PANTHER" id="PTHR38436">
    <property type="entry name" value="POLYKETIDE CYCLASE SNOAL-LIKE DOMAIN"/>
    <property type="match status" value="1"/>
</dbReference>
<reference evidence="1" key="1">
    <citation type="submission" date="2018-05" db="EMBL/GenBank/DDBJ databases">
        <authorList>
            <person name="Lanie J.A."/>
            <person name="Ng W.-L."/>
            <person name="Kazmierczak K.M."/>
            <person name="Andrzejewski T.M."/>
            <person name="Davidsen T.M."/>
            <person name="Wayne K.J."/>
            <person name="Tettelin H."/>
            <person name="Glass J.I."/>
            <person name="Rusch D."/>
            <person name="Podicherti R."/>
            <person name="Tsui H.-C.T."/>
            <person name="Winkler M.E."/>
        </authorList>
    </citation>
    <scope>NUCLEOTIDE SEQUENCE</scope>
</reference>